<dbReference type="FunFam" id="3.40.30.10:FF:000123">
    <property type="entry name" value="Glutathione transferase o1"/>
    <property type="match status" value="1"/>
</dbReference>
<evidence type="ECO:0000256" key="1">
    <source>
        <dbReference type="ARBA" id="ARBA00011067"/>
    </source>
</evidence>
<dbReference type="GO" id="GO:0004364">
    <property type="term" value="F:glutathione transferase activity"/>
    <property type="evidence" value="ECO:0007669"/>
    <property type="project" value="InterPro"/>
</dbReference>
<dbReference type="InterPro" id="IPR040079">
    <property type="entry name" value="Glutathione_S-Trfase"/>
</dbReference>
<dbReference type="PANTHER" id="PTHR43968">
    <property type="match status" value="1"/>
</dbReference>
<dbReference type="PROSITE" id="PS50404">
    <property type="entry name" value="GST_NTER"/>
    <property type="match status" value="1"/>
</dbReference>
<keyword evidence="2" id="KW-0560">Oxidoreductase</keyword>
<dbReference type="PANTHER" id="PTHR43968:SF6">
    <property type="entry name" value="GLUTATHIONE S-TRANSFERASE OMEGA"/>
    <property type="match status" value="1"/>
</dbReference>
<dbReference type="InterPro" id="IPR036282">
    <property type="entry name" value="Glutathione-S-Trfase_C_sf"/>
</dbReference>
<dbReference type="InterPro" id="IPR050983">
    <property type="entry name" value="GST_Omega/HSP26"/>
</dbReference>
<dbReference type="SFLD" id="SFLDG00358">
    <property type="entry name" value="Main_(cytGST)"/>
    <property type="match status" value="1"/>
</dbReference>
<evidence type="ECO:0000313" key="6">
    <source>
        <dbReference type="Proteomes" id="UP001154329"/>
    </source>
</evidence>
<dbReference type="GO" id="GO:0045174">
    <property type="term" value="F:glutathione dehydrogenase (ascorbate) activity"/>
    <property type="evidence" value="ECO:0007669"/>
    <property type="project" value="UniProtKB-ARBA"/>
</dbReference>
<feature type="domain" description="GST N-terminal" evidence="3">
    <location>
        <begin position="89"/>
        <end position="167"/>
    </location>
</feature>
<dbReference type="AlphaFoldDB" id="A0A9P0NFE0"/>
<dbReference type="SFLD" id="SFLDS00019">
    <property type="entry name" value="Glutathione_Transferase_(cytos"/>
    <property type="match status" value="1"/>
</dbReference>
<dbReference type="PRINTS" id="PR01625">
    <property type="entry name" value="GSTRNSFRASEO"/>
</dbReference>
<dbReference type="Gene3D" id="3.40.30.10">
    <property type="entry name" value="Glutaredoxin"/>
    <property type="match status" value="1"/>
</dbReference>
<dbReference type="GO" id="GO:0005737">
    <property type="term" value="C:cytoplasm"/>
    <property type="evidence" value="ECO:0007669"/>
    <property type="project" value="InterPro"/>
</dbReference>
<dbReference type="EMBL" id="OU899034">
    <property type="protein sequence ID" value="CAH1714985.1"/>
    <property type="molecule type" value="Genomic_DNA"/>
</dbReference>
<evidence type="ECO:0000259" key="3">
    <source>
        <dbReference type="PROSITE" id="PS50404"/>
    </source>
</evidence>
<reference evidence="5" key="1">
    <citation type="submission" date="2022-02" db="EMBL/GenBank/DDBJ databases">
        <authorList>
            <person name="King R."/>
        </authorList>
    </citation>
    <scope>NUCLEOTIDE SEQUENCE</scope>
</reference>
<gene>
    <name evidence="5" type="ORF">APHIGO_LOCUS3001</name>
</gene>
<accession>A0A9P0NFE0</accession>
<name>A0A9P0NFE0_APHGO</name>
<dbReference type="GO" id="GO:0006749">
    <property type="term" value="P:glutathione metabolic process"/>
    <property type="evidence" value="ECO:0007669"/>
    <property type="project" value="TreeGrafter"/>
</dbReference>
<dbReference type="Pfam" id="PF13417">
    <property type="entry name" value="GST_N_3"/>
    <property type="match status" value="1"/>
</dbReference>
<dbReference type="InterPro" id="IPR036249">
    <property type="entry name" value="Thioredoxin-like_sf"/>
</dbReference>
<dbReference type="InterPro" id="IPR010987">
    <property type="entry name" value="Glutathione-S-Trfase_C-like"/>
</dbReference>
<comment type="similarity">
    <text evidence="1">Belongs to the GST superfamily. Omega family.</text>
</comment>
<proteinExistence type="inferred from homology"/>
<evidence type="ECO:0000256" key="2">
    <source>
        <dbReference type="ARBA" id="ARBA00023002"/>
    </source>
</evidence>
<dbReference type="SUPFAM" id="SSF47616">
    <property type="entry name" value="GST C-terminal domain-like"/>
    <property type="match status" value="1"/>
</dbReference>
<dbReference type="FunFam" id="1.20.1050.10:FF:000009">
    <property type="entry name" value="Glutathione S-transferase omega-1"/>
    <property type="match status" value="1"/>
</dbReference>
<dbReference type="InterPro" id="IPR004045">
    <property type="entry name" value="Glutathione_S-Trfase_N"/>
</dbReference>
<reference evidence="5" key="2">
    <citation type="submission" date="2022-10" db="EMBL/GenBank/DDBJ databases">
        <authorList>
            <consortium name="ENA_rothamsted_submissions"/>
            <consortium name="culmorum"/>
            <person name="King R."/>
        </authorList>
    </citation>
    <scope>NUCLEOTIDE SEQUENCE</scope>
</reference>
<dbReference type="Proteomes" id="UP001154329">
    <property type="component" value="Chromosome 1"/>
</dbReference>
<dbReference type="SUPFAM" id="SSF52833">
    <property type="entry name" value="Thioredoxin-like"/>
    <property type="match status" value="1"/>
</dbReference>
<dbReference type="InterPro" id="IPR005442">
    <property type="entry name" value="GST_omega"/>
</dbReference>
<feature type="domain" description="GST C-terminal" evidence="4">
    <location>
        <begin position="172"/>
        <end position="310"/>
    </location>
</feature>
<keyword evidence="6" id="KW-1185">Reference proteome</keyword>
<dbReference type="Gene3D" id="1.20.1050.10">
    <property type="match status" value="1"/>
</dbReference>
<dbReference type="PROSITE" id="PS50405">
    <property type="entry name" value="GST_CTER"/>
    <property type="match status" value="1"/>
</dbReference>
<sequence>MCLRYARRMTIDNRAINTDRNDVLRLLSSDVDIKYLNHSKNSRSLLVSRYLSIVSAHLFKGQNSDRPAETTMATKHLSGDSVEPPKVPGSYRFYSMRFCPYAQRVQLVLNAKGTPHDTVFIDLSDKPKWYLDIFPAGKVPALIFDGNFLSESLLLADFLDEQFPEPPLWNCSPLQKILDKLVIESFSKVGTAFYKLIFTSETVEEINFNELVASLIPVEAELAKRGSKFFGGDKPNMVDYMIWPWMERLDAIKPYTQGKFVIPFDDKFPKLASWKALMIVDKAVASYYLTPEKHAQHIVNRKAGLPAYDF</sequence>
<dbReference type="Pfam" id="PF13410">
    <property type="entry name" value="GST_C_2"/>
    <property type="match status" value="1"/>
</dbReference>
<organism evidence="5 6">
    <name type="scientific">Aphis gossypii</name>
    <name type="common">Cotton aphid</name>
    <dbReference type="NCBI Taxonomy" id="80765"/>
    <lineage>
        <taxon>Eukaryota</taxon>
        <taxon>Metazoa</taxon>
        <taxon>Ecdysozoa</taxon>
        <taxon>Arthropoda</taxon>
        <taxon>Hexapoda</taxon>
        <taxon>Insecta</taxon>
        <taxon>Pterygota</taxon>
        <taxon>Neoptera</taxon>
        <taxon>Paraneoptera</taxon>
        <taxon>Hemiptera</taxon>
        <taxon>Sternorrhyncha</taxon>
        <taxon>Aphidomorpha</taxon>
        <taxon>Aphidoidea</taxon>
        <taxon>Aphididae</taxon>
        <taxon>Aphidini</taxon>
        <taxon>Aphis</taxon>
        <taxon>Aphis</taxon>
    </lineage>
</organism>
<evidence type="ECO:0000259" key="4">
    <source>
        <dbReference type="PROSITE" id="PS50405"/>
    </source>
</evidence>
<evidence type="ECO:0000313" key="5">
    <source>
        <dbReference type="EMBL" id="CAH1714985.1"/>
    </source>
</evidence>
<protein>
    <submittedName>
        <fullName evidence="5">Uncharacterized protein</fullName>
    </submittedName>
</protein>